<evidence type="ECO:0000313" key="14">
    <source>
        <dbReference type="Proteomes" id="UP001295444"/>
    </source>
</evidence>
<dbReference type="CDD" id="cd11676">
    <property type="entry name" value="Gemin6"/>
    <property type="match status" value="1"/>
</dbReference>
<keyword evidence="3" id="KW-0963">Cytoplasm</keyword>
<evidence type="ECO:0000256" key="4">
    <source>
        <dbReference type="ARBA" id="ARBA00022553"/>
    </source>
</evidence>
<dbReference type="FunFam" id="2.30.30.100:FF:000038">
    <property type="entry name" value="Gem-associated protein 6"/>
    <property type="match status" value="1"/>
</dbReference>
<evidence type="ECO:0000256" key="6">
    <source>
        <dbReference type="ARBA" id="ARBA00023187"/>
    </source>
</evidence>
<keyword evidence="6" id="KW-0508">mRNA splicing</keyword>
<dbReference type="EMBL" id="OW240913">
    <property type="protein sequence ID" value="CAH2252970.1"/>
    <property type="molecule type" value="Genomic_DNA"/>
</dbReference>
<dbReference type="PROSITE" id="PS52001">
    <property type="entry name" value="AD"/>
    <property type="match status" value="1"/>
</dbReference>
<evidence type="ECO:0000259" key="12">
    <source>
        <dbReference type="PROSITE" id="PS52001"/>
    </source>
</evidence>
<dbReference type="GO" id="GO:0000387">
    <property type="term" value="P:spliceosomal snRNP assembly"/>
    <property type="evidence" value="ECO:0007669"/>
    <property type="project" value="TreeGrafter"/>
</dbReference>
<comment type="function">
    <text evidence="9">The SMN complex catalyzes the assembly of small nuclear ribonucleoproteins (snRNPs), the building blocks of the spliceosome, and thereby plays an important role in the splicing of cellular pre-mRNAs. Most spliceosomal snRNPs contain a common set of Sm proteins SNRPB, SNRPD1, SNRPD2, SNRPD3, SNRPE, SNRPF and SNRPG that assemble in a heptameric protein ring on the Sm site of the small nuclear RNA to form the core snRNP (Sm core). In the cytosol, the Sm proteins SNRPD1, SNRPD2, SNRPE, SNRPF and SNRPG are trapped in an inactive 6S pICln-Sm complex by the chaperone CLNS1A that controls the assembly of the core snRNP. To assemble core snRNPs, the SMN complex accepts the trapped 5Sm proteins from CLNS1A forming an intermediate. Binding of snRNA inside 5Sm triggers eviction of the SMN complex, thereby allowing binding of SNRPD3 and SNRPB to complete assembly of the core snRNP.</text>
</comment>
<dbReference type="GO" id="GO:0000245">
    <property type="term" value="P:spliceosomal complex assembly"/>
    <property type="evidence" value="ECO:0007669"/>
    <property type="project" value="InterPro"/>
</dbReference>
<accession>A0AAD1RGQ3</accession>
<dbReference type="Gene3D" id="2.30.30.100">
    <property type="match status" value="1"/>
</dbReference>
<dbReference type="Proteomes" id="UP001295444">
    <property type="component" value="Chromosome 02"/>
</dbReference>
<comment type="subcellular location">
    <subcellularLocation>
        <location evidence="1">Cytoplasm</location>
    </subcellularLocation>
    <subcellularLocation>
        <location evidence="8">Nucleus</location>
        <location evidence="8">Gem</location>
    </subcellularLocation>
    <subcellularLocation>
        <location evidence="2">Nucleus</location>
        <location evidence="2">Nucleoplasm</location>
    </subcellularLocation>
</comment>
<dbReference type="Pfam" id="PF06372">
    <property type="entry name" value="Gemin6"/>
    <property type="match status" value="1"/>
</dbReference>
<organism evidence="13 14">
    <name type="scientific">Pelobates cultripes</name>
    <name type="common">Western spadefoot toad</name>
    <dbReference type="NCBI Taxonomy" id="61616"/>
    <lineage>
        <taxon>Eukaryota</taxon>
        <taxon>Metazoa</taxon>
        <taxon>Chordata</taxon>
        <taxon>Craniata</taxon>
        <taxon>Vertebrata</taxon>
        <taxon>Euteleostomi</taxon>
        <taxon>Amphibia</taxon>
        <taxon>Batrachia</taxon>
        <taxon>Anura</taxon>
        <taxon>Pelobatoidea</taxon>
        <taxon>Pelobatidae</taxon>
        <taxon>Pelobates</taxon>
    </lineage>
</organism>
<gene>
    <name evidence="13" type="ORF">PECUL_23A003742</name>
</gene>
<evidence type="ECO:0000256" key="2">
    <source>
        <dbReference type="ARBA" id="ARBA00004642"/>
    </source>
</evidence>
<dbReference type="InterPro" id="IPR046857">
    <property type="entry name" value="Gemin6_Sm-like_dom"/>
</dbReference>
<evidence type="ECO:0000256" key="11">
    <source>
        <dbReference type="ARBA" id="ARBA00067670"/>
    </source>
</evidence>
<dbReference type="InterPro" id="IPR009422">
    <property type="entry name" value="Gemin6"/>
</dbReference>
<keyword evidence="5" id="KW-0507">mRNA processing</keyword>
<dbReference type="InterPro" id="IPR046856">
    <property type="entry name" value="Gemin6_C"/>
</dbReference>
<dbReference type="AlphaFoldDB" id="A0AAD1RGQ3"/>
<dbReference type="PANTHER" id="PTHR14710">
    <property type="entry name" value="GEM-ASSOCIATED PROTEIN 6"/>
    <property type="match status" value="1"/>
</dbReference>
<evidence type="ECO:0000256" key="10">
    <source>
        <dbReference type="ARBA" id="ARBA00065613"/>
    </source>
</evidence>
<sequence>MSEWFDKNPLEWQSYVNKQVKILAHEKNEFHGWVLTIDPVSASIVLVNFQDDQKTLIQVVMGHAVLQVDVLNEADEAMKNRLMHILSPQEATSLYSTEDLETKKLNLKTWLEQNNIPVTEQGESQRTLCVAGVLTIDPPYEPGNCNSANEIILSRIQGLIEGYTSRQ</sequence>
<keyword evidence="7" id="KW-0539">Nucleus</keyword>
<evidence type="ECO:0000256" key="8">
    <source>
        <dbReference type="ARBA" id="ARBA00034695"/>
    </source>
</evidence>
<protein>
    <recommendedName>
        <fullName evidence="11">Gem-associated protein 6</fullName>
    </recommendedName>
</protein>
<proteinExistence type="predicted"/>
<dbReference type="PANTHER" id="PTHR14710:SF2">
    <property type="entry name" value="GEM-ASSOCIATED PROTEIN 6"/>
    <property type="match status" value="1"/>
</dbReference>
<evidence type="ECO:0000256" key="5">
    <source>
        <dbReference type="ARBA" id="ARBA00022664"/>
    </source>
</evidence>
<evidence type="ECO:0000256" key="3">
    <source>
        <dbReference type="ARBA" id="ARBA00022490"/>
    </source>
</evidence>
<name>A0AAD1RGQ3_PELCU</name>
<evidence type="ECO:0000256" key="7">
    <source>
        <dbReference type="ARBA" id="ARBA00023242"/>
    </source>
</evidence>
<keyword evidence="4" id="KW-0597">Phosphoprotein</keyword>
<dbReference type="GO" id="GO:0097504">
    <property type="term" value="C:Gemini of Cajal bodies"/>
    <property type="evidence" value="ECO:0007669"/>
    <property type="project" value="UniProtKB-SubCell"/>
</dbReference>
<evidence type="ECO:0000256" key="9">
    <source>
        <dbReference type="ARBA" id="ARBA00059373"/>
    </source>
</evidence>
<keyword evidence="14" id="KW-1185">Reference proteome</keyword>
<dbReference type="Pfam" id="PF20417">
    <property type="entry name" value="Gemin6_C"/>
    <property type="match status" value="1"/>
</dbReference>
<evidence type="ECO:0000313" key="13">
    <source>
        <dbReference type="EMBL" id="CAH2252970.1"/>
    </source>
</evidence>
<feature type="domain" description="AD" evidence="12">
    <location>
        <begin position="69"/>
        <end position="167"/>
    </location>
</feature>
<reference evidence="13" key="1">
    <citation type="submission" date="2022-03" db="EMBL/GenBank/DDBJ databases">
        <authorList>
            <person name="Alioto T."/>
            <person name="Alioto T."/>
            <person name="Gomez Garrido J."/>
        </authorList>
    </citation>
    <scope>NUCLEOTIDE SEQUENCE</scope>
</reference>
<evidence type="ECO:0000256" key="1">
    <source>
        <dbReference type="ARBA" id="ARBA00004496"/>
    </source>
</evidence>
<dbReference type="GO" id="GO:0032797">
    <property type="term" value="C:SMN complex"/>
    <property type="evidence" value="ECO:0007669"/>
    <property type="project" value="TreeGrafter"/>
</dbReference>
<comment type="subunit">
    <text evidence="10">Part of the core SMN complex that contains SMN1, GEMIN2/SIP1, DDX20/GEMIN3, GEMIN4, GEMIN5, GEMIN6, GEMIN7, GEMIN8 and STRAP/UNRIP. Part of the SMN-Sm complex that contains SMN1, GEMIN2/SIP1, DDX20/GEMIN3, GEMIN4, GEMIN5, GEMIN6, GEMIN7, GEMIN8, STRAP/UNRIP and the Sm proteins SNRPB, SNRPD1, SNRPD2, SNRPD3, SNRPE, SNRPF and SNRPG. Interacts with GEMIN7; the interaction is direct. Interacts with GEMIN8; the interaction is direct. Interacts with SNRPB, SNRPD2, SNRPD3 and SNRPE; the interaction is direct.</text>
</comment>
<dbReference type="InterPro" id="IPR047574">
    <property type="entry name" value="AD"/>
</dbReference>